<reference evidence="2 3" key="1">
    <citation type="journal article" date="2012" name="Stand. Genomic Sci.">
        <title>Complete genome sequence of the sulfur compounds oxidizing chemolithoautotroph Sulfuricurvum kujiense type strain (YK-1(T)).</title>
        <authorList>
            <person name="Han C."/>
            <person name="Kotsyurbenko O."/>
            <person name="Chertkov O."/>
            <person name="Held B."/>
            <person name="Lapidus A."/>
            <person name="Nolan M."/>
            <person name="Lucas S."/>
            <person name="Hammon N."/>
            <person name="Deshpande S."/>
            <person name="Cheng J.F."/>
            <person name="Tapia R."/>
            <person name="Goodwin L.A."/>
            <person name="Pitluck S."/>
            <person name="Liolios K."/>
            <person name="Pagani I."/>
            <person name="Ivanova N."/>
            <person name="Mavromatis K."/>
            <person name="Mikhailova N."/>
            <person name="Pati A."/>
            <person name="Chen A."/>
            <person name="Palaniappan K."/>
            <person name="Land M."/>
            <person name="Hauser L."/>
            <person name="Chang Y.J."/>
            <person name="Jeffries C.D."/>
            <person name="Brambilla E.M."/>
            <person name="Rohde M."/>
            <person name="Spring S."/>
            <person name="Sikorski J."/>
            <person name="Goker M."/>
            <person name="Woyke T."/>
            <person name="Bristow J."/>
            <person name="Eisen J.A."/>
            <person name="Markowitz V."/>
            <person name="Hugenholtz P."/>
            <person name="Kyrpides N.C."/>
            <person name="Klenk H.P."/>
            <person name="Detter J.C."/>
        </authorList>
    </citation>
    <scope>NUCLEOTIDE SEQUENCE [LARGE SCALE GENOMIC DNA]</scope>
    <source>
        <strain evidence="3">ATCC BAA-921 / DSM 16994 / JCM 11577 / YK-1</strain>
    </source>
</reference>
<name>E4U427_SULKY</name>
<dbReference type="PANTHER" id="PTHR36173:SF2">
    <property type="entry name" value="RIBONUCLEASE VAPC16"/>
    <property type="match status" value="1"/>
</dbReference>
<dbReference type="HOGENOM" id="CLU_129890_0_1_7"/>
<geneLocation type="plasmid" evidence="2 3">
    <name>pSULKU03</name>
</geneLocation>
<dbReference type="InterPro" id="IPR052919">
    <property type="entry name" value="TA_system_RNase"/>
</dbReference>
<keyword evidence="2" id="KW-0614">Plasmid</keyword>
<dbReference type="PANTHER" id="PTHR36173">
    <property type="entry name" value="RIBONUCLEASE VAPC16-RELATED"/>
    <property type="match status" value="1"/>
</dbReference>
<dbReference type="AlphaFoldDB" id="E4U427"/>
<keyword evidence="3" id="KW-1185">Reference proteome</keyword>
<evidence type="ECO:0000313" key="2">
    <source>
        <dbReference type="EMBL" id="ADR35443.1"/>
    </source>
</evidence>
<organism evidence="2 3">
    <name type="scientific">Sulfuricurvum kujiense (strain ATCC BAA-921 / DSM 16994 / JCM 11577 / YK-1)</name>
    <dbReference type="NCBI Taxonomy" id="709032"/>
    <lineage>
        <taxon>Bacteria</taxon>
        <taxon>Pseudomonadati</taxon>
        <taxon>Campylobacterota</taxon>
        <taxon>Epsilonproteobacteria</taxon>
        <taxon>Campylobacterales</taxon>
        <taxon>Sulfurimonadaceae</taxon>
        <taxon>Sulfuricurvum</taxon>
    </lineage>
</organism>
<dbReference type="Proteomes" id="UP000008721">
    <property type="component" value="Plasmid pSULKU03"/>
</dbReference>
<evidence type="ECO:0000259" key="1">
    <source>
        <dbReference type="Pfam" id="PF01850"/>
    </source>
</evidence>
<dbReference type="EMBL" id="CP002358">
    <property type="protein sequence ID" value="ADR35443.1"/>
    <property type="molecule type" value="Genomic_DNA"/>
</dbReference>
<protein>
    <submittedName>
        <fullName evidence="2">PilT protein domain protein</fullName>
    </submittedName>
</protein>
<dbReference type="InterPro" id="IPR041705">
    <property type="entry name" value="PIN_Sll0205"/>
</dbReference>
<accession>E4U427</accession>
<dbReference type="SUPFAM" id="SSF88723">
    <property type="entry name" value="PIN domain-like"/>
    <property type="match status" value="1"/>
</dbReference>
<gene>
    <name evidence="2" type="ordered locus">Sulku_2795</name>
</gene>
<dbReference type="Pfam" id="PF01850">
    <property type="entry name" value="PIN"/>
    <property type="match status" value="1"/>
</dbReference>
<dbReference type="KEGG" id="sku:Sulku_2795"/>
<dbReference type="InterPro" id="IPR002716">
    <property type="entry name" value="PIN_dom"/>
</dbReference>
<dbReference type="OrthoDB" id="9798990at2"/>
<evidence type="ECO:0000313" key="3">
    <source>
        <dbReference type="Proteomes" id="UP000008721"/>
    </source>
</evidence>
<dbReference type="RefSeq" id="WP_013450051.1">
    <property type="nucleotide sequence ID" value="NC_014756.1"/>
</dbReference>
<dbReference type="CDD" id="cd09872">
    <property type="entry name" value="PIN_Sll0205-like"/>
    <property type="match status" value="1"/>
</dbReference>
<dbReference type="InterPro" id="IPR029060">
    <property type="entry name" value="PIN-like_dom_sf"/>
</dbReference>
<feature type="domain" description="PIN" evidence="1">
    <location>
        <begin position="3"/>
        <end position="125"/>
    </location>
</feature>
<proteinExistence type="predicted"/>
<sequence length="132" mass="15199">MKYIIDTHILLWLIFDPDKIDAKKLDLLKDPKNSVYVSNISFWEIALKFSLGKLELEGLNPDELPDVAKKMGIETHTIDTKSMSGVYKLPQITNHKDPFDRLIINDCIHHGYTLVSDDSKFKHYESLGLKIL</sequence>
<dbReference type="Gene3D" id="3.40.50.1010">
    <property type="entry name" value="5'-nuclease"/>
    <property type="match status" value="1"/>
</dbReference>